<feature type="transmembrane region" description="Helical" evidence="4">
    <location>
        <begin position="214"/>
        <end position="232"/>
    </location>
</feature>
<dbReference type="InterPro" id="IPR018060">
    <property type="entry name" value="HTH_AraC"/>
</dbReference>
<evidence type="ECO:0000256" key="2">
    <source>
        <dbReference type="ARBA" id="ARBA00023125"/>
    </source>
</evidence>
<dbReference type="SUPFAM" id="SSF46689">
    <property type="entry name" value="Homeodomain-like"/>
    <property type="match status" value="1"/>
</dbReference>
<evidence type="ECO:0000313" key="6">
    <source>
        <dbReference type="EMBL" id="MDM9632687.1"/>
    </source>
</evidence>
<feature type="domain" description="HTH araC/xylS-type" evidence="5">
    <location>
        <begin position="272"/>
        <end position="380"/>
    </location>
</feature>
<dbReference type="PANTHER" id="PTHR43280">
    <property type="entry name" value="ARAC-FAMILY TRANSCRIPTIONAL REGULATOR"/>
    <property type="match status" value="1"/>
</dbReference>
<gene>
    <name evidence="6" type="ORF">QU605_14510</name>
</gene>
<keyword evidence="4" id="KW-0472">Membrane</keyword>
<keyword evidence="3" id="KW-0804">Transcription</keyword>
<keyword evidence="1" id="KW-0805">Transcription regulation</keyword>
<name>A0ABT7WIC7_9FLAO</name>
<feature type="transmembrane region" description="Helical" evidence="4">
    <location>
        <begin position="66"/>
        <end position="88"/>
    </location>
</feature>
<dbReference type="InterPro" id="IPR018062">
    <property type="entry name" value="HTH_AraC-typ_CS"/>
</dbReference>
<dbReference type="PRINTS" id="PR00032">
    <property type="entry name" value="HTHARAC"/>
</dbReference>
<feature type="transmembrane region" description="Helical" evidence="4">
    <location>
        <begin position="6"/>
        <end position="26"/>
    </location>
</feature>
<comment type="caution">
    <text evidence="6">The sequence shown here is derived from an EMBL/GenBank/DDBJ whole genome shotgun (WGS) entry which is preliminary data.</text>
</comment>
<feature type="transmembrane region" description="Helical" evidence="4">
    <location>
        <begin position="182"/>
        <end position="202"/>
    </location>
</feature>
<sequence length="383" mass="43769">MVLNSLADVLSILTSFLSLFFAFFLLSLKSQNRSSNVLISIYLIISAIDAGSILMGQFIMPYYPGVVLFLNTLLFFSPPLLYFYICSVTYADFKLKWKHLWHALPFVIAIAILIPRFYLADFDGKIEILRADEGLIIEMKLVYLLIHLQIAAYIIASFNVILRSKKLLLENYSNGHVNYYNWLLTLLTLISVEVFVSTLKNVFLINNLDAPYELAMTITGLSALLFICWLVIKALKTPELYGRVDSKQLLVKQLIAGKPQKATLAVEDKGDDELVGRLKRHMETEAPYLDASLSIYGLSKQLDLPSKELSVLINHNLNQHFFDFVNEYRIKKAMEILADTSKSNLTILEILYDVGFNSKSSFNTAFKKYTKLTPTQYRKQYRS</sequence>
<dbReference type="Pfam" id="PF12833">
    <property type="entry name" value="HTH_18"/>
    <property type="match status" value="1"/>
</dbReference>
<evidence type="ECO:0000259" key="5">
    <source>
        <dbReference type="PROSITE" id="PS01124"/>
    </source>
</evidence>
<accession>A0ABT7WIC7</accession>
<dbReference type="PROSITE" id="PS00041">
    <property type="entry name" value="HTH_ARAC_FAMILY_1"/>
    <property type="match status" value="1"/>
</dbReference>
<dbReference type="Proteomes" id="UP001174839">
    <property type="component" value="Unassembled WGS sequence"/>
</dbReference>
<dbReference type="SMART" id="SM00342">
    <property type="entry name" value="HTH_ARAC"/>
    <property type="match status" value="1"/>
</dbReference>
<proteinExistence type="predicted"/>
<dbReference type="EMBL" id="JAUDUY010000013">
    <property type="protein sequence ID" value="MDM9632687.1"/>
    <property type="molecule type" value="Genomic_DNA"/>
</dbReference>
<evidence type="ECO:0000313" key="7">
    <source>
        <dbReference type="Proteomes" id="UP001174839"/>
    </source>
</evidence>
<keyword evidence="4" id="KW-1133">Transmembrane helix</keyword>
<evidence type="ECO:0000256" key="1">
    <source>
        <dbReference type="ARBA" id="ARBA00023015"/>
    </source>
</evidence>
<feature type="transmembrane region" description="Helical" evidence="4">
    <location>
        <begin position="38"/>
        <end position="60"/>
    </location>
</feature>
<feature type="transmembrane region" description="Helical" evidence="4">
    <location>
        <begin position="100"/>
        <end position="120"/>
    </location>
</feature>
<feature type="transmembrane region" description="Helical" evidence="4">
    <location>
        <begin position="140"/>
        <end position="162"/>
    </location>
</feature>
<dbReference type="InterPro" id="IPR009057">
    <property type="entry name" value="Homeodomain-like_sf"/>
</dbReference>
<protein>
    <submittedName>
        <fullName evidence="6">AraC family transcriptional regulator</fullName>
    </submittedName>
</protein>
<dbReference type="RefSeq" id="WP_289726051.1">
    <property type="nucleotide sequence ID" value="NZ_JAUDUY010000013.1"/>
</dbReference>
<keyword evidence="4" id="KW-0812">Transmembrane</keyword>
<dbReference type="PROSITE" id="PS01124">
    <property type="entry name" value="HTH_ARAC_FAMILY_2"/>
    <property type="match status" value="1"/>
</dbReference>
<dbReference type="PANTHER" id="PTHR43280:SF29">
    <property type="entry name" value="ARAC-FAMILY TRANSCRIPTIONAL REGULATOR"/>
    <property type="match status" value="1"/>
</dbReference>
<keyword evidence="2" id="KW-0238">DNA-binding</keyword>
<reference evidence="6" key="1">
    <citation type="submission" date="2023-06" db="EMBL/GenBank/DDBJ databases">
        <title>Robiginitalea aurantiacus sp. nov. and Algoriphagus sediminis sp. nov., isolated from coastal sediment.</title>
        <authorList>
            <person name="Zhou Z.Y."/>
            <person name="An J."/>
            <person name="Jia Y.W."/>
            <person name="Du Z.J."/>
        </authorList>
    </citation>
    <scope>NUCLEOTIDE SEQUENCE</scope>
    <source>
        <strain evidence="6">M39</strain>
    </source>
</reference>
<evidence type="ECO:0000256" key="4">
    <source>
        <dbReference type="SAM" id="Phobius"/>
    </source>
</evidence>
<evidence type="ECO:0000256" key="3">
    <source>
        <dbReference type="ARBA" id="ARBA00023163"/>
    </source>
</evidence>
<dbReference type="Gene3D" id="1.10.10.60">
    <property type="entry name" value="Homeodomain-like"/>
    <property type="match status" value="1"/>
</dbReference>
<organism evidence="6 7">
    <name type="scientific">Robiginitalea aurantiaca</name>
    <dbReference type="NCBI Taxonomy" id="3056915"/>
    <lineage>
        <taxon>Bacteria</taxon>
        <taxon>Pseudomonadati</taxon>
        <taxon>Bacteroidota</taxon>
        <taxon>Flavobacteriia</taxon>
        <taxon>Flavobacteriales</taxon>
        <taxon>Flavobacteriaceae</taxon>
        <taxon>Robiginitalea</taxon>
    </lineage>
</organism>
<keyword evidence="7" id="KW-1185">Reference proteome</keyword>
<dbReference type="InterPro" id="IPR020449">
    <property type="entry name" value="Tscrpt_reg_AraC-type_HTH"/>
</dbReference>